<feature type="non-terminal residue" evidence="1">
    <location>
        <position position="53"/>
    </location>
</feature>
<protein>
    <submittedName>
        <fullName evidence="1">Uncharacterized protein</fullName>
    </submittedName>
</protein>
<name>A0A0B7A9Z5_9EUPU</name>
<evidence type="ECO:0000313" key="1">
    <source>
        <dbReference type="EMBL" id="CEK77598.1"/>
    </source>
</evidence>
<accession>A0A0B7A9Z5</accession>
<gene>
    <name evidence="1" type="primary">ORF105656</name>
    <name evidence="2" type="synonym">ORF105661</name>
</gene>
<organism evidence="1">
    <name type="scientific">Arion vulgaris</name>
    <dbReference type="NCBI Taxonomy" id="1028688"/>
    <lineage>
        <taxon>Eukaryota</taxon>
        <taxon>Metazoa</taxon>
        <taxon>Spiralia</taxon>
        <taxon>Lophotrochozoa</taxon>
        <taxon>Mollusca</taxon>
        <taxon>Gastropoda</taxon>
        <taxon>Heterobranchia</taxon>
        <taxon>Euthyneura</taxon>
        <taxon>Panpulmonata</taxon>
        <taxon>Eupulmonata</taxon>
        <taxon>Stylommatophora</taxon>
        <taxon>Helicina</taxon>
        <taxon>Arionoidea</taxon>
        <taxon>Arionidae</taxon>
        <taxon>Arion</taxon>
    </lineage>
</organism>
<sequence>MWLHPYDLTTKILGKSDKPEADCQVCGPQWIKRLTRYCRRNILSNEKYQHSNM</sequence>
<reference evidence="1" key="1">
    <citation type="submission" date="2014-12" db="EMBL/GenBank/DDBJ databases">
        <title>Insight into the proteome of Arion vulgaris.</title>
        <authorList>
            <person name="Aradska J."/>
            <person name="Bulat T."/>
            <person name="Smidak R."/>
            <person name="Sarate P."/>
            <person name="Gangsoo J."/>
            <person name="Sialana F."/>
            <person name="Bilban M."/>
            <person name="Lubec G."/>
        </authorList>
    </citation>
    <scope>NUCLEOTIDE SEQUENCE</scope>
    <source>
        <tissue evidence="1">Skin</tissue>
    </source>
</reference>
<dbReference type="EMBL" id="HACG01030733">
    <property type="protein sequence ID" value="CEK77598.1"/>
    <property type="molecule type" value="Transcribed_RNA"/>
</dbReference>
<evidence type="ECO:0000313" key="2">
    <source>
        <dbReference type="EMBL" id="CEK77600.1"/>
    </source>
</evidence>
<dbReference type="AlphaFoldDB" id="A0A0B7A9Z5"/>
<proteinExistence type="predicted"/>
<dbReference type="EMBL" id="HACG01030735">
    <property type="protein sequence ID" value="CEK77600.1"/>
    <property type="molecule type" value="Transcribed_RNA"/>
</dbReference>